<dbReference type="RefSeq" id="XP_029649333.2">
    <property type="nucleotide sequence ID" value="XM_029793473.2"/>
</dbReference>
<dbReference type="PANTHER" id="PTHR24253:SF153">
    <property type="entry name" value="SERINE PROTEASE HEPSIN"/>
    <property type="match status" value="1"/>
</dbReference>
<dbReference type="InterPro" id="IPR009003">
    <property type="entry name" value="Peptidase_S1_PA"/>
</dbReference>
<dbReference type="InterPro" id="IPR043504">
    <property type="entry name" value="Peptidase_S1_PA_chymotrypsin"/>
</dbReference>
<dbReference type="AlphaFoldDB" id="A0A6P7TDV6"/>
<organism evidence="4 5">
    <name type="scientific">Octopus sinensis</name>
    <name type="common">East Asian common octopus</name>
    <dbReference type="NCBI Taxonomy" id="2607531"/>
    <lineage>
        <taxon>Eukaryota</taxon>
        <taxon>Metazoa</taxon>
        <taxon>Spiralia</taxon>
        <taxon>Lophotrochozoa</taxon>
        <taxon>Mollusca</taxon>
        <taxon>Cephalopoda</taxon>
        <taxon>Coleoidea</taxon>
        <taxon>Octopodiformes</taxon>
        <taxon>Octopoda</taxon>
        <taxon>Incirrata</taxon>
        <taxon>Octopodidae</taxon>
        <taxon>Octopus</taxon>
    </lineage>
</organism>
<dbReference type="Pfam" id="PF00089">
    <property type="entry name" value="Trypsin"/>
    <property type="match status" value="1"/>
</dbReference>
<keyword evidence="4" id="KW-1185">Reference proteome</keyword>
<sequence>MNFQLALSLVVLLIFGQCQVRDNDIALIILPSPLDLNKCIQPVTLPDIHELKNLSNCITFDQNVKETSKELIPKQTSLLKNKCFEFVGKDQRLCEEFWATDSPNSCKEPMGSPLICLKSKNSQQVLVGFASAAGCYKGFTVYVNVAFHQKWLNLFSKELKEHQSIPSKLRNILTQ</sequence>
<dbReference type="PANTHER" id="PTHR24253">
    <property type="entry name" value="TRANSMEMBRANE PROTEASE SERINE"/>
    <property type="match status" value="1"/>
</dbReference>
<dbReference type="GO" id="GO:0004252">
    <property type="term" value="F:serine-type endopeptidase activity"/>
    <property type="evidence" value="ECO:0007669"/>
    <property type="project" value="InterPro"/>
</dbReference>
<evidence type="ECO:0000259" key="3">
    <source>
        <dbReference type="Pfam" id="PF00089"/>
    </source>
</evidence>
<protein>
    <submittedName>
        <fullName evidence="5">Ovochymase-2</fullName>
    </submittedName>
</protein>
<accession>A0A6P7TDV6</accession>
<keyword evidence="2" id="KW-0732">Signal</keyword>
<evidence type="ECO:0000256" key="2">
    <source>
        <dbReference type="SAM" id="SignalP"/>
    </source>
</evidence>
<dbReference type="Proteomes" id="UP000515154">
    <property type="component" value="Linkage group LG21"/>
</dbReference>
<feature type="signal peptide" evidence="2">
    <location>
        <begin position="1"/>
        <end position="20"/>
    </location>
</feature>
<gene>
    <name evidence="5" type="primary">LOC115223042</name>
</gene>
<dbReference type="SUPFAM" id="SSF50494">
    <property type="entry name" value="Trypsin-like serine proteases"/>
    <property type="match status" value="1"/>
</dbReference>
<evidence type="ECO:0000256" key="1">
    <source>
        <dbReference type="ARBA" id="ARBA00023157"/>
    </source>
</evidence>
<dbReference type="Gene3D" id="2.40.10.10">
    <property type="entry name" value="Trypsin-like serine proteases"/>
    <property type="match status" value="2"/>
</dbReference>
<proteinExistence type="predicted"/>
<keyword evidence="1" id="KW-1015">Disulfide bond</keyword>
<feature type="chain" id="PRO_5028860101" evidence="2">
    <location>
        <begin position="21"/>
        <end position="175"/>
    </location>
</feature>
<dbReference type="GO" id="GO:0006508">
    <property type="term" value="P:proteolysis"/>
    <property type="evidence" value="ECO:0007669"/>
    <property type="project" value="InterPro"/>
</dbReference>
<evidence type="ECO:0000313" key="4">
    <source>
        <dbReference type="Proteomes" id="UP000515154"/>
    </source>
</evidence>
<evidence type="ECO:0000313" key="5">
    <source>
        <dbReference type="RefSeq" id="XP_029649333.2"/>
    </source>
</evidence>
<reference evidence="5" key="1">
    <citation type="submission" date="2025-08" db="UniProtKB">
        <authorList>
            <consortium name="RefSeq"/>
        </authorList>
    </citation>
    <scope>IDENTIFICATION</scope>
</reference>
<feature type="domain" description="Peptidase S1" evidence="3">
    <location>
        <begin position="22"/>
        <end position="151"/>
    </location>
</feature>
<name>A0A6P7TDV6_9MOLL</name>
<dbReference type="InterPro" id="IPR001254">
    <property type="entry name" value="Trypsin_dom"/>
</dbReference>
<dbReference type="KEGG" id="osn:115223042"/>